<dbReference type="PANTHER" id="PTHR33803:SF3">
    <property type="entry name" value="BLL1974 PROTEIN"/>
    <property type="match status" value="1"/>
</dbReference>
<feature type="domain" description="Transposase InsH N-terminal" evidence="1">
    <location>
        <begin position="20"/>
        <end position="116"/>
    </location>
</feature>
<dbReference type="AlphaFoldDB" id="Q4C598"/>
<comment type="caution">
    <text evidence="3">The sequence shown here is derived from an EMBL/GenBank/DDBJ whole genome shotgun (WGS) entry which is preliminary data.</text>
</comment>
<keyword evidence="4" id="KW-1185">Reference proteome</keyword>
<dbReference type="Proteomes" id="UP000003922">
    <property type="component" value="Unassembled WGS sequence"/>
</dbReference>
<reference evidence="3" key="2">
    <citation type="submission" date="2005-06" db="EMBL/GenBank/DDBJ databases">
        <title>Sequencing of the draft genome and assembly of Crocosphaera watsonii WH 8501.</title>
        <authorList>
            <consortium name="US DOE Joint Genome Institute (JGI-PGF)"/>
            <person name="Copeland A."/>
            <person name="Lucas S."/>
            <person name="Lapidus A."/>
            <person name="Barry K."/>
            <person name="Detter C."/>
            <person name="Glavina T."/>
            <person name="Hammon N."/>
            <person name="Israni S."/>
            <person name="Pitluck S."/>
            <person name="Richardson P."/>
        </authorList>
    </citation>
    <scope>NUCLEOTIDE SEQUENCE [LARGE SCALE GENOMIC DNA]</scope>
    <source>
        <strain evidence="3">WH 8501</strain>
    </source>
</reference>
<evidence type="ECO:0000259" key="2">
    <source>
        <dbReference type="Pfam" id="PF13586"/>
    </source>
</evidence>
<dbReference type="Pfam" id="PF05598">
    <property type="entry name" value="DUF772"/>
    <property type="match status" value="1"/>
</dbReference>
<dbReference type="KEGG" id="cwa:CwatDRAFT_4453"/>
<evidence type="ECO:0008006" key="5">
    <source>
        <dbReference type="Google" id="ProtNLM"/>
    </source>
</evidence>
<organism evidence="3 4">
    <name type="scientific">Crocosphaera watsonii WH 8501</name>
    <dbReference type="NCBI Taxonomy" id="165597"/>
    <lineage>
        <taxon>Bacteria</taxon>
        <taxon>Bacillati</taxon>
        <taxon>Cyanobacteriota</taxon>
        <taxon>Cyanophyceae</taxon>
        <taxon>Oscillatoriophycideae</taxon>
        <taxon>Chroococcales</taxon>
        <taxon>Aphanothecaceae</taxon>
        <taxon>Crocosphaera</taxon>
    </lineage>
</organism>
<evidence type="ECO:0000259" key="1">
    <source>
        <dbReference type="Pfam" id="PF05598"/>
    </source>
</evidence>
<name>Q4C598_CROWT</name>
<protein>
    <recommendedName>
        <fullName evidence="5">Transposase</fullName>
    </recommendedName>
</protein>
<dbReference type="OrthoDB" id="9770860at2"/>
<dbReference type="PANTHER" id="PTHR33803">
    <property type="entry name" value="IS1478 TRANSPOSASE"/>
    <property type="match status" value="1"/>
</dbReference>
<sequence length="515" mass="60100">MYRKEEQPLPPPEKFELPFEGKLSPNNRWVIMAELIPWDDFEEEYAKLFSAEKGAPAKLFRMALGTLIIKEKLGTSDRETIEQIRENPYLQYFIGLNCYQQEPPLESSMLVHFRKRIDGELINKINKKIVKREIDKSDKEVKKKDCLQEKGEKIKNKGKLILDATCAPADIKYPTDLGILNQARIETERIIDNLYKPLRVKLRKKPRTSRIIARKEYLKVAKKRKVSYQERRKAIGKQLKYLKKNLGNIEDLIQAGASLENLSKRQKNCLETIKKVYEQQQSMWENKTQSVPQRIVSLTQPHIRPIVRGKAGKPIEFGAKLSVSCVDNYVFLDKISWKNFNESCHLKEQVEKYKETFGYYPESVHVDKIYRTRENRNWCKERGIRISGPKLGRPPKNVSEEEKKQAHSDECFRNAIEGKFGQAKRRFSLNLVRFSLNLVMTKLPETSITSIAITFLVVNLSKLLRQFLSLFLSLFTNNRTGELVKPPFINFDYTLNNFYVLKLIDLSENSWSKVA</sequence>
<proteinExistence type="predicted"/>
<dbReference type="RefSeq" id="WP_007305036.1">
    <property type="nucleotide sequence ID" value="NZ_AADV02000006.1"/>
</dbReference>
<gene>
    <name evidence="3" type="ORF">CwatDRAFT_4453</name>
</gene>
<reference evidence="3" key="3">
    <citation type="submission" date="2016-12" db="EMBL/GenBank/DDBJ databases">
        <title>Annotation of the draft genome assembly of Crocosphaera watsonii WH 8501.</title>
        <authorList>
            <consortium name="US DOE Joint Genome Institute (JGI-ORNL)"/>
            <person name="Larimer F."/>
            <person name="Land M."/>
        </authorList>
    </citation>
    <scope>NUCLEOTIDE SEQUENCE</scope>
    <source>
        <strain evidence="3">WH 8501</strain>
    </source>
</reference>
<reference evidence="3" key="1">
    <citation type="submission" date="2004-02" db="EMBL/GenBank/DDBJ databases">
        <authorList>
            <consortium name="DOE Joint Genome Institute"/>
        </authorList>
    </citation>
    <scope>NUCLEOTIDE SEQUENCE [LARGE SCALE GENOMIC DNA]</scope>
    <source>
        <strain evidence="3">WH 8501</strain>
    </source>
</reference>
<feature type="domain" description="Transposase DDE" evidence="2">
    <location>
        <begin position="364"/>
        <end position="460"/>
    </location>
</feature>
<evidence type="ECO:0000313" key="4">
    <source>
        <dbReference type="Proteomes" id="UP000003922"/>
    </source>
</evidence>
<dbReference type="NCBIfam" id="NF033578">
    <property type="entry name" value="transpos_IS5_1"/>
    <property type="match status" value="1"/>
</dbReference>
<dbReference type="InterPro" id="IPR008490">
    <property type="entry name" value="Transposase_InsH_N"/>
</dbReference>
<dbReference type="EMBL" id="AADV02000006">
    <property type="protein sequence ID" value="EAM51214.1"/>
    <property type="molecule type" value="Genomic_DNA"/>
</dbReference>
<dbReference type="InterPro" id="IPR047710">
    <property type="entry name" value="Transpos_IS5-like"/>
</dbReference>
<dbReference type="Pfam" id="PF13586">
    <property type="entry name" value="DDE_Tnp_1_2"/>
    <property type="match status" value="1"/>
</dbReference>
<dbReference type="InterPro" id="IPR025668">
    <property type="entry name" value="Tnp_DDE_dom"/>
</dbReference>
<evidence type="ECO:0000313" key="3">
    <source>
        <dbReference type="EMBL" id="EAM51214.1"/>
    </source>
</evidence>
<accession>Q4C598</accession>